<evidence type="ECO:0000313" key="1">
    <source>
        <dbReference type="EMBL" id="KAK9148218.1"/>
    </source>
</evidence>
<proteinExistence type="predicted"/>
<dbReference type="EMBL" id="JBBNAG010000003">
    <property type="protein sequence ID" value="KAK9148218.1"/>
    <property type="molecule type" value="Genomic_DNA"/>
</dbReference>
<sequence length="80" mass="8652">MSVSDLYLAGGVSFDDSSRVVEEFLLGVDVLVEGVVAELERVGSCSSFAKIQQLRVQECCVGLGLHSTSSMCFHQTLHPF</sequence>
<dbReference type="AlphaFoldDB" id="A0AAP0KAP9"/>
<name>A0AAP0KAP9_9MAGN</name>
<accession>A0AAP0KAP9</accession>
<keyword evidence="2" id="KW-1185">Reference proteome</keyword>
<reference evidence="1 2" key="1">
    <citation type="submission" date="2024-01" db="EMBL/GenBank/DDBJ databases">
        <title>Genome assemblies of Stephania.</title>
        <authorList>
            <person name="Yang L."/>
        </authorList>
    </citation>
    <scope>NUCLEOTIDE SEQUENCE [LARGE SCALE GENOMIC DNA]</scope>
    <source>
        <strain evidence="1">JXDWG</strain>
        <tissue evidence="1">Leaf</tissue>
    </source>
</reference>
<evidence type="ECO:0000313" key="2">
    <source>
        <dbReference type="Proteomes" id="UP001419268"/>
    </source>
</evidence>
<organism evidence="1 2">
    <name type="scientific">Stephania cephalantha</name>
    <dbReference type="NCBI Taxonomy" id="152367"/>
    <lineage>
        <taxon>Eukaryota</taxon>
        <taxon>Viridiplantae</taxon>
        <taxon>Streptophyta</taxon>
        <taxon>Embryophyta</taxon>
        <taxon>Tracheophyta</taxon>
        <taxon>Spermatophyta</taxon>
        <taxon>Magnoliopsida</taxon>
        <taxon>Ranunculales</taxon>
        <taxon>Menispermaceae</taxon>
        <taxon>Menispermoideae</taxon>
        <taxon>Cissampelideae</taxon>
        <taxon>Stephania</taxon>
    </lineage>
</organism>
<dbReference type="Proteomes" id="UP001419268">
    <property type="component" value="Unassembled WGS sequence"/>
</dbReference>
<gene>
    <name evidence="1" type="ORF">Scep_006975</name>
</gene>
<protein>
    <submittedName>
        <fullName evidence="1">Uncharacterized protein</fullName>
    </submittedName>
</protein>
<comment type="caution">
    <text evidence="1">The sequence shown here is derived from an EMBL/GenBank/DDBJ whole genome shotgun (WGS) entry which is preliminary data.</text>
</comment>